<evidence type="ECO:0000313" key="9">
    <source>
        <dbReference type="Proteomes" id="UP000639396"/>
    </source>
</evidence>
<keyword evidence="4 6" id="KW-1133">Transmembrane helix</keyword>
<evidence type="ECO:0000259" key="7">
    <source>
        <dbReference type="Pfam" id="PF04024"/>
    </source>
</evidence>
<sequence>MKKLYRSQRDKKLFGICGGMAEMMNVDATLLRLVIVVTTFFTGGVLIPIYIIAALVIPKEPAFETPHMGSWNPYGAGSQAYSAPQGGYGFQQAPAYTAAPRPNAAPAPESSPNLDHMMKDIESKAMWNEIQELKAKLAKYEKGDV</sequence>
<comment type="caution">
    <text evidence="8">The sequence shown here is derived from an EMBL/GenBank/DDBJ whole genome shotgun (WGS) entry which is preliminary data.</text>
</comment>
<evidence type="ECO:0000256" key="6">
    <source>
        <dbReference type="SAM" id="Phobius"/>
    </source>
</evidence>
<dbReference type="Pfam" id="PF04024">
    <property type="entry name" value="PspC"/>
    <property type="match status" value="1"/>
</dbReference>
<organism evidence="8 9">
    <name type="scientific">Paenibacillus oceani</name>
    <dbReference type="NCBI Taxonomy" id="2772510"/>
    <lineage>
        <taxon>Bacteria</taxon>
        <taxon>Bacillati</taxon>
        <taxon>Bacillota</taxon>
        <taxon>Bacilli</taxon>
        <taxon>Bacillales</taxon>
        <taxon>Paenibacillaceae</taxon>
        <taxon>Paenibacillus</taxon>
    </lineage>
</organism>
<evidence type="ECO:0000313" key="8">
    <source>
        <dbReference type="EMBL" id="MBD2861706.1"/>
    </source>
</evidence>
<dbReference type="InterPro" id="IPR052027">
    <property type="entry name" value="PspC"/>
</dbReference>
<feature type="domain" description="Phage shock protein PspC N-terminal" evidence="7">
    <location>
        <begin position="2"/>
        <end position="60"/>
    </location>
</feature>
<evidence type="ECO:0000256" key="4">
    <source>
        <dbReference type="ARBA" id="ARBA00022989"/>
    </source>
</evidence>
<keyword evidence="9" id="KW-1185">Reference proteome</keyword>
<comment type="subcellular location">
    <subcellularLocation>
        <location evidence="1">Cell membrane</location>
        <topology evidence="1">Single-pass membrane protein</topology>
    </subcellularLocation>
</comment>
<dbReference type="EMBL" id="JACXJA010000006">
    <property type="protein sequence ID" value="MBD2861706.1"/>
    <property type="molecule type" value="Genomic_DNA"/>
</dbReference>
<dbReference type="PANTHER" id="PTHR33885">
    <property type="entry name" value="PHAGE SHOCK PROTEIN C"/>
    <property type="match status" value="1"/>
</dbReference>
<dbReference type="RefSeq" id="WP_190925986.1">
    <property type="nucleotide sequence ID" value="NZ_JACXJA010000006.1"/>
</dbReference>
<accession>A0A927GYA6</accession>
<proteinExistence type="predicted"/>
<evidence type="ECO:0000256" key="5">
    <source>
        <dbReference type="ARBA" id="ARBA00023136"/>
    </source>
</evidence>
<keyword evidence="3 6" id="KW-0812">Transmembrane</keyword>
<dbReference type="Proteomes" id="UP000639396">
    <property type="component" value="Unassembled WGS sequence"/>
</dbReference>
<evidence type="ECO:0000256" key="2">
    <source>
        <dbReference type="ARBA" id="ARBA00022475"/>
    </source>
</evidence>
<gene>
    <name evidence="8" type="ORF">IDH45_06825</name>
</gene>
<reference evidence="8" key="1">
    <citation type="submission" date="2020-09" db="EMBL/GenBank/DDBJ databases">
        <title>A novel bacterium of genus Paenibacillus, isolated from South China Sea.</title>
        <authorList>
            <person name="Huang H."/>
            <person name="Mo K."/>
            <person name="Hu Y."/>
        </authorList>
    </citation>
    <scope>NUCLEOTIDE SEQUENCE</scope>
    <source>
        <strain evidence="8">IB182363</strain>
    </source>
</reference>
<dbReference type="AlphaFoldDB" id="A0A927GYA6"/>
<feature type="transmembrane region" description="Helical" evidence="6">
    <location>
        <begin position="30"/>
        <end position="57"/>
    </location>
</feature>
<dbReference type="PANTHER" id="PTHR33885:SF3">
    <property type="entry name" value="PHAGE SHOCK PROTEIN C"/>
    <property type="match status" value="1"/>
</dbReference>
<dbReference type="InterPro" id="IPR007168">
    <property type="entry name" value="Phageshock_PspC_N"/>
</dbReference>
<keyword evidence="5 6" id="KW-0472">Membrane</keyword>
<keyword evidence="2" id="KW-1003">Cell membrane</keyword>
<evidence type="ECO:0000256" key="1">
    <source>
        <dbReference type="ARBA" id="ARBA00004162"/>
    </source>
</evidence>
<name>A0A927GYA6_9BACL</name>
<evidence type="ECO:0000256" key="3">
    <source>
        <dbReference type="ARBA" id="ARBA00022692"/>
    </source>
</evidence>
<protein>
    <submittedName>
        <fullName evidence="8">PspC domain-containing protein</fullName>
    </submittedName>
</protein>
<dbReference type="GO" id="GO:0005886">
    <property type="term" value="C:plasma membrane"/>
    <property type="evidence" value="ECO:0007669"/>
    <property type="project" value="UniProtKB-SubCell"/>
</dbReference>